<dbReference type="AlphaFoldDB" id="A0A285CTE1"/>
<reference evidence="2" key="1">
    <citation type="submission" date="2017-08" db="EMBL/GenBank/DDBJ databases">
        <authorList>
            <person name="Varghese N."/>
            <person name="Submissions S."/>
        </authorList>
    </citation>
    <scope>NUCLEOTIDE SEQUENCE [LARGE SCALE GENOMIC DNA]</scope>
    <source>
        <strain evidence="2">JA234</strain>
    </source>
</reference>
<dbReference type="Gene3D" id="3.40.50.1820">
    <property type="entry name" value="alpha/beta hydrolase"/>
    <property type="match status" value="1"/>
</dbReference>
<dbReference type="SUPFAM" id="SSF53474">
    <property type="entry name" value="alpha/beta-Hydrolases"/>
    <property type="match status" value="1"/>
</dbReference>
<protein>
    <recommendedName>
        <fullName evidence="3">Phosphoadenosine phosphosulfate reductase</fullName>
    </recommendedName>
</protein>
<keyword evidence="2" id="KW-1185">Reference proteome</keyword>
<dbReference type="InterPro" id="IPR029058">
    <property type="entry name" value="AB_hydrolase_fold"/>
</dbReference>
<name>A0A285CTE1_9RHOB</name>
<proteinExistence type="predicted"/>
<evidence type="ECO:0000313" key="1">
    <source>
        <dbReference type="EMBL" id="SNX70821.1"/>
    </source>
</evidence>
<gene>
    <name evidence="1" type="ORF">SAMN05878503_10711</name>
</gene>
<dbReference type="Proteomes" id="UP000219467">
    <property type="component" value="Unassembled WGS sequence"/>
</dbReference>
<dbReference type="EMBL" id="OAOQ01000007">
    <property type="protein sequence ID" value="SNX70821.1"/>
    <property type="molecule type" value="Genomic_DNA"/>
</dbReference>
<evidence type="ECO:0008006" key="3">
    <source>
        <dbReference type="Google" id="ProtNLM"/>
    </source>
</evidence>
<sequence>MFEPSQDDAAGLSDPFADVAAQARATGGFFHDLGHHAVAHLPIGAPRLVLSFDNLASRREAGSRFPWGHAALAAMGWDVLGIMVRRPDWFREAALWDLMDSLRDEGFFARYGAVATYGASMGGYGAAVFAPMAPGCTVLAFAPQSTLNPALAPFETRYRYGRGLGDWDDPRSDAAEAIRAAGRAYVAADPLVPEDACHLRRLDGANVLRLEMPGLGHKMPPALRKMNILKPLVAAALSGDLDAARFHSLYRARRQSVPWLVSMLERARQKGHVALALRAAEREYAARPHWRLRAQRNALRTAAADQ</sequence>
<organism evidence="1 2">
    <name type="scientific">Cereibacter ovatus</name>
    <dbReference type="NCBI Taxonomy" id="439529"/>
    <lineage>
        <taxon>Bacteria</taxon>
        <taxon>Pseudomonadati</taxon>
        <taxon>Pseudomonadota</taxon>
        <taxon>Alphaproteobacteria</taxon>
        <taxon>Rhodobacterales</taxon>
        <taxon>Paracoccaceae</taxon>
        <taxon>Cereibacter</taxon>
    </lineage>
</organism>
<accession>A0A285CTE1</accession>
<evidence type="ECO:0000313" key="2">
    <source>
        <dbReference type="Proteomes" id="UP000219467"/>
    </source>
</evidence>